<accession>A0ACC2VZ23</accession>
<keyword evidence="2" id="KW-1185">Reference proteome</keyword>
<dbReference type="EMBL" id="JASBWR010000039">
    <property type="protein sequence ID" value="KAJ9104740.1"/>
    <property type="molecule type" value="Genomic_DNA"/>
</dbReference>
<evidence type="ECO:0000313" key="2">
    <source>
        <dbReference type="Proteomes" id="UP001241377"/>
    </source>
</evidence>
<proteinExistence type="predicted"/>
<evidence type="ECO:0000313" key="1">
    <source>
        <dbReference type="EMBL" id="KAJ9104740.1"/>
    </source>
</evidence>
<sequence>MPIPSPELRRETVAAAAAAVAAARWRKEGTEEERKDPYGESPSSIVRRVDARTKAGQRTDPLPVSLSLASSASPPDPSESSEEKDVLSHAVNVDHADLRGVVMSAGDGIRVREGPVWKGAVCSVPGSGRSGAGFTSAERGPALAALLAAPHASVHLPAAPPSYSPEQTRLVAALVAYFSPAPSDASPLLPLSQDEQLFLSRETLIRFLTATKNDLAATKARLDKCLAWRRSLAVDDIRGTADEVAPEGVCGKDNLVLIIDFAGKKSAPTSPGMAKQFISVLQDFYPERLGTAVLLSIPWIVRKFLDFAFTFVDPITKAKVRWHVDVVKEEIVPADEALREYGGDVDFVYNQEDYWNLLRDTALAKREQYLANWARMGGGVGQPEWEFKQPVPSSSPVLPVTAPASTTTETTIVSPLPITTAAPTLTGTSPATPARTESISSESTFHENHGLDLHAVDKGMGGGMVIAEHAAPTTPPGQVVGA</sequence>
<comment type="caution">
    <text evidence="1">The sequence shown here is derived from an EMBL/GenBank/DDBJ whole genome shotgun (WGS) entry which is preliminary data.</text>
</comment>
<organism evidence="1 2">
    <name type="scientific">Naganishia cerealis</name>
    <dbReference type="NCBI Taxonomy" id="610337"/>
    <lineage>
        <taxon>Eukaryota</taxon>
        <taxon>Fungi</taxon>
        <taxon>Dikarya</taxon>
        <taxon>Basidiomycota</taxon>
        <taxon>Agaricomycotina</taxon>
        <taxon>Tremellomycetes</taxon>
        <taxon>Filobasidiales</taxon>
        <taxon>Filobasidiaceae</taxon>
        <taxon>Naganishia</taxon>
    </lineage>
</organism>
<gene>
    <name evidence="1" type="ORF">QFC19_003881</name>
</gene>
<name>A0ACC2VZ23_9TREE</name>
<dbReference type="Proteomes" id="UP001241377">
    <property type="component" value="Unassembled WGS sequence"/>
</dbReference>
<reference evidence="1" key="1">
    <citation type="submission" date="2023-04" db="EMBL/GenBank/DDBJ databases">
        <title>Draft Genome sequencing of Naganishia species isolated from polar environments using Oxford Nanopore Technology.</title>
        <authorList>
            <person name="Leo P."/>
            <person name="Venkateswaran K."/>
        </authorList>
    </citation>
    <scope>NUCLEOTIDE SEQUENCE</scope>
    <source>
        <strain evidence="1">MNA-CCFEE 5261</strain>
    </source>
</reference>
<protein>
    <submittedName>
        <fullName evidence="1">Uncharacterized protein</fullName>
    </submittedName>
</protein>